<keyword evidence="7 11" id="KW-0630">Potassium</keyword>
<evidence type="ECO:0000313" key="12">
    <source>
        <dbReference type="EMBL" id="GFG74899.1"/>
    </source>
</evidence>
<evidence type="ECO:0000256" key="8">
    <source>
        <dbReference type="ARBA" id="ARBA00022989"/>
    </source>
</evidence>
<protein>
    <recommendedName>
        <fullName evidence="11">Potassium-transporting ATPase KdpC subunit</fullName>
    </recommendedName>
    <alternativeName>
        <fullName evidence="11">ATP phosphohydrolase [potassium-transporting] C chain</fullName>
    </alternativeName>
    <alternativeName>
        <fullName evidence="11">Potassium-binding and translocating subunit C</fullName>
    </alternativeName>
    <alternativeName>
        <fullName evidence="11">Potassium-translocating ATPase C chain</fullName>
    </alternativeName>
</protein>
<dbReference type="GO" id="GO:0005524">
    <property type="term" value="F:ATP binding"/>
    <property type="evidence" value="ECO:0007669"/>
    <property type="project" value="UniProtKB-UniRule"/>
</dbReference>
<dbReference type="GO" id="GO:0005886">
    <property type="term" value="C:plasma membrane"/>
    <property type="evidence" value="ECO:0007669"/>
    <property type="project" value="UniProtKB-SubCell"/>
</dbReference>
<evidence type="ECO:0000256" key="7">
    <source>
        <dbReference type="ARBA" id="ARBA00022958"/>
    </source>
</evidence>
<comment type="subcellular location">
    <subcellularLocation>
        <location evidence="11">Cell membrane</location>
        <topology evidence="11">Single-pass membrane protein</topology>
    </subcellularLocation>
</comment>
<dbReference type="AlphaFoldDB" id="A0A7I9XYK1"/>
<evidence type="ECO:0000256" key="3">
    <source>
        <dbReference type="ARBA" id="ARBA00022538"/>
    </source>
</evidence>
<organism evidence="12 13">
    <name type="scientific">Mycobacterium botniense</name>
    <dbReference type="NCBI Taxonomy" id="84962"/>
    <lineage>
        <taxon>Bacteria</taxon>
        <taxon>Bacillati</taxon>
        <taxon>Actinomycetota</taxon>
        <taxon>Actinomycetes</taxon>
        <taxon>Mycobacteriales</taxon>
        <taxon>Mycobacteriaceae</taxon>
        <taxon>Mycobacterium</taxon>
    </lineage>
</organism>
<evidence type="ECO:0000256" key="10">
    <source>
        <dbReference type="ARBA" id="ARBA00023136"/>
    </source>
</evidence>
<feature type="transmembrane region" description="Helical" evidence="11">
    <location>
        <begin position="12"/>
        <end position="36"/>
    </location>
</feature>
<accession>A0A7I9XYK1</accession>
<keyword evidence="6 11" id="KW-0067">ATP-binding</keyword>
<keyword evidence="2 11" id="KW-1003">Cell membrane</keyword>
<evidence type="ECO:0000256" key="11">
    <source>
        <dbReference type="HAMAP-Rule" id="MF_00276"/>
    </source>
</evidence>
<reference evidence="12 13" key="1">
    <citation type="journal article" date="2019" name="Emerg. Microbes Infect.">
        <title>Comprehensive subspecies identification of 175 nontuberculous mycobacteria species based on 7547 genomic profiles.</title>
        <authorList>
            <person name="Matsumoto Y."/>
            <person name="Kinjo T."/>
            <person name="Motooka D."/>
            <person name="Nabeya D."/>
            <person name="Jung N."/>
            <person name="Uechi K."/>
            <person name="Horii T."/>
            <person name="Iida T."/>
            <person name="Fujita J."/>
            <person name="Nakamura S."/>
        </authorList>
    </citation>
    <scope>NUCLEOTIDE SEQUENCE [LARGE SCALE GENOMIC DNA]</scope>
    <source>
        <strain evidence="12 13">JCM 17322</strain>
    </source>
</reference>
<keyword evidence="3 11" id="KW-0633">Potassium transport</keyword>
<evidence type="ECO:0000256" key="4">
    <source>
        <dbReference type="ARBA" id="ARBA00022692"/>
    </source>
</evidence>
<evidence type="ECO:0000256" key="2">
    <source>
        <dbReference type="ARBA" id="ARBA00022475"/>
    </source>
</evidence>
<proteinExistence type="inferred from homology"/>
<comment type="similarity">
    <text evidence="11">Belongs to the KdpC family.</text>
</comment>
<comment type="subunit">
    <text evidence="11">The system is composed of three essential subunits: KdpA, KdpB and KdpC.</text>
</comment>
<dbReference type="Proteomes" id="UP000465361">
    <property type="component" value="Unassembled WGS sequence"/>
</dbReference>
<keyword evidence="5 11" id="KW-0547">Nucleotide-binding</keyword>
<keyword evidence="9 11" id="KW-0406">Ion transport</keyword>
<evidence type="ECO:0000256" key="9">
    <source>
        <dbReference type="ARBA" id="ARBA00023065"/>
    </source>
</evidence>
<sequence>MNRTGLLRQHWAALRALVVLTVILGAGYPILIWLIAQLPGLHSHAEGSLASAAGNPVGSRLIAQPFTDRAGRPLAQYFQPRPSAVGYDPLTSGASNLGPESIVDIPADPAKLAAGATPADAGFKPSLLTQVCSRSKAVGDLEHVNGSRPFCTPGGVGAVLSVIGPRDAHGTVVHPTRVISVNEPCTTTPRPFLLSYEGVPVECARYGENYALGQIVPVEGITTQPPAVPPDAVTASGSGLDPDISPAYAEIQVARVAAARHITPDQVRDLVRQVQHGRDLGFLGEPRVNVLALNLALDQKYPTAS</sequence>
<dbReference type="Pfam" id="PF02669">
    <property type="entry name" value="KdpC"/>
    <property type="match status" value="2"/>
</dbReference>
<evidence type="ECO:0000256" key="1">
    <source>
        <dbReference type="ARBA" id="ARBA00022448"/>
    </source>
</evidence>
<dbReference type="GO" id="GO:0008556">
    <property type="term" value="F:P-type potassium transmembrane transporter activity"/>
    <property type="evidence" value="ECO:0007669"/>
    <property type="project" value="InterPro"/>
</dbReference>
<comment type="function">
    <text evidence="11">Part of the high-affinity ATP-driven potassium transport (or Kdp) system, which catalyzes the hydrolysis of ATP coupled with the electrogenic transport of potassium into the cytoplasm. This subunit acts as a catalytic chaperone that increases the ATP-binding affinity of the ATP-hydrolyzing subunit KdpB by the formation of a transient KdpB/KdpC/ATP ternary complex.</text>
</comment>
<dbReference type="EMBL" id="BLKW01000004">
    <property type="protein sequence ID" value="GFG74899.1"/>
    <property type="molecule type" value="Genomic_DNA"/>
</dbReference>
<comment type="caution">
    <text evidence="12">The sequence shown here is derived from an EMBL/GenBank/DDBJ whole genome shotgun (WGS) entry which is preliminary data.</text>
</comment>
<name>A0A7I9XYK1_9MYCO</name>
<dbReference type="RefSeq" id="WP_163757267.1">
    <property type="nucleotide sequence ID" value="NZ_BLKW01000004.1"/>
</dbReference>
<dbReference type="InterPro" id="IPR003820">
    <property type="entry name" value="KdpC"/>
</dbReference>
<keyword evidence="1 11" id="KW-0813">Transport</keyword>
<keyword evidence="13" id="KW-1185">Reference proteome</keyword>
<keyword evidence="10 11" id="KW-0472">Membrane</keyword>
<evidence type="ECO:0000256" key="5">
    <source>
        <dbReference type="ARBA" id="ARBA00022741"/>
    </source>
</evidence>
<dbReference type="PANTHER" id="PTHR30042">
    <property type="entry name" value="POTASSIUM-TRANSPORTING ATPASE C CHAIN"/>
    <property type="match status" value="1"/>
</dbReference>
<evidence type="ECO:0000313" key="13">
    <source>
        <dbReference type="Proteomes" id="UP000465361"/>
    </source>
</evidence>
<dbReference type="HAMAP" id="MF_00276">
    <property type="entry name" value="KdpC"/>
    <property type="match status" value="1"/>
</dbReference>
<dbReference type="PANTHER" id="PTHR30042:SF2">
    <property type="entry name" value="POTASSIUM-TRANSPORTING ATPASE KDPC SUBUNIT"/>
    <property type="match status" value="1"/>
</dbReference>
<keyword evidence="4 11" id="KW-0812">Transmembrane</keyword>
<gene>
    <name evidence="11 12" type="primary">kdpC</name>
    <name evidence="12" type="ORF">MBOT_22640</name>
</gene>
<evidence type="ECO:0000256" key="6">
    <source>
        <dbReference type="ARBA" id="ARBA00022840"/>
    </source>
</evidence>
<keyword evidence="8 11" id="KW-1133">Transmembrane helix</keyword>